<dbReference type="PANTHER" id="PTHR30419:SF28">
    <property type="entry name" value="HTH-TYPE TRANSCRIPTIONAL REGULATOR BSDA"/>
    <property type="match status" value="1"/>
</dbReference>
<dbReference type="GeneID" id="93277698"/>
<name>A0A1I0JHN9_9FIRM</name>
<dbReference type="GO" id="GO:0005829">
    <property type="term" value="C:cytosol"/>
    <property type="evidence" value="ECO:0007669"/>
    <property type="project" value="TreeGrafter"/>
</dbReference>
<dbReference type="PANTHER" id="PTHR30419">
    <property type="entry name" value="HTH-TYPE TRANSCRIPTIONAL REGULATOR YBHD"/>
    <property type="match status" value="1"/>
</dbReference>
<evidence type="ECO:0000256" key="3">
    <source>
        <dbReference type="ARBA" id="ARBA00023125"/>
    </source>
</evidence>
<dbReference type="EMBL" id="FOIM01000030">
    <property type="protein sequence ID" value="SEU09730.1"/>
    <property type="molecule type" value="Genomic_DNA"/>
</dbReference>
<evidence type="ECO:0000313" key="6">
    <source>
        <dbReference type="EMBL" id="SEU09730.1"/>
    </source>
</evidence>
<keyword evidence="4" id="KW-0804">Transcription</keyword>
<dbReference type="CDD" id="cd05466">
    <property type="entry name" value="PBP2_LTTR_substrate"/>
    <property type="match status" value="1"/>
</dbReference>
<gene>
    <name evidence="6" type="ORF">SAMN05216313_13035</name>
</gene>
<dbReference type="AlphaFoldDB" id="A0A1I0JHN9"/>
<reference evidence="7" key="1">
    <citation type="submission" date="2016-10" db="EMBL/GenBank/DDBJ databases">
        <authorList>
            <person name="Varghese N."/>
            <person name="Submissions S."/>
        </authorList>
    </citation>
    <scope>NUCLEOTIDE SEQUENCE [LARGE SCALE GENOMIC DNA]</scope>
    <source>
        <strain evidence="7">NLAE-zl-G277</strain>
    </source>
</reference>
<dbReference type="Gene3D" id="1.10.10.10">
    <property type="entry name" value="Winged helix-like DNA-binding domain superfamily/Winged helix DNA-binding domain"/>
    <property type="match status" value="1"/>
</dbReference>
<dbReference type="InterPro" id="IPR000847">
    <property type="entry name" value="LysR_HTH_N"/>
</dbReference>
<accession>A0A1I0JHN9</accession>
<protein>
    <submittedName>
        <fullName evidence="6">DNA-binding transcriptional regulator, LysR family</fullName>
    </submittedName>
</protein>
<dbReference type="GO" id="GO:0003677">
    <property type="term" value="F:DNA binding"/>
    <property type="evidence" value="ECO:0007669"/>
    <property type="project" value="UniProtKB-KW"/>
</dbReference>
<dbReference type="STRING" id="460384.SAMN05216313_13035"/>
<dbReference type="Pfam" id="PF00126">
    <property type="entry name" value="HTH_1"/>
    <property type="match status" value="1"/>
</dbReference>
<dbReference type="Pfam" id="PF03466">
    <property type="entry name" value="LysR_substrate"/>
    <property type="match status" value="1"/>
</dbReference>
<keyword evidence="3 6" id="KW-0238">DNA-binding</keyword>
<dbReference type="PRINTS" id="PR00039">
    <property type="entry name" value="HTHLYSR"/>
</dbReference>
<dbReference type="InterPro" id="IPR036388">
    <property type="entry name" value="WH-like_DNA-bd_sf"/>
</dbReference>
<evidence type="ECO:0000259" key="5">
    <source>
        <dbReference type="PROSITE" id="PS50931"/>
    </source>
</evidence>
<dbReference type="PROSITE" id="PS50931">
    <property type="entry name" value="HTH_LYSR"/>
    <property type="match status" value="1"/>
</dbReference>
<dbReference type="Proteomes" id="UP000198508">
    <property type="component" value="Unassembled WGS sequence"/>
</dbReference>
<dbReference type="SUPFAM" id="SSF46785">
    <property type="entry name" value="Winged helix' DNA-binding domain"/>
    <property type="match status" value="1"/>
</dbReference>
<dbReference type="RefSeq" id="WP_092369092.1">
    <property type="nucleotide sequence ID" value="NZ_FOIM01000030.1"/>
</dbReference>
<evidence type="ECO:0000313" key="7">
    <source>
        <dbReference type="Proteomes" id="UP000198508"/>
    </source>
</evidence>
<evidence type="ECO:0000256" key="2">
    <source>
        <dbReference type="ARBA" id="ARBA00023015"/>
    </source>
</evidence>
<dbReference type="SUPFAM" id="SSF53850">
    <property type="entry name" value="Periplasmic binding protein-like II"/>
    <property type="match status" value="1"/>
</dbReference>
<dbReference type="FunFam" id="1.10.10.10:FF:000001">
    <property type="entry name" value="LysR family transcriptional regulator"/>
    <property type="match status" value="1"/>
</dbReference>
<comment type="similarity">
    <text evidence="1">Belongs to the LysR transcriptional regulatory family.</text>
</comment>
<sequence length="303" mass="33641">MNLEYYKNFVEIVDSGNFSAASRKLMIAQPALSNQVKTLETLYNTKLLIRNARSVDLTDEGKILYNRSKSILTLLDTTQKEIASCVQGQKGTLWLGMSPALPDAYITNLLLAFNKQYPEITYELFEVNAAQLVELLNNGIIEVGIIRASGSDYPTLSSALTLSEQMVAVYPRENPWLAPDLEKIPISMLKDVPLSISKGFRKILTNAFVKEGLTPSFFCVSTTRVATLMWMEAGVAVAVVPSSLRYDYGKEGYCCCPVGDSPLSIDRSFAYLKGRKLSAMAETFLDFSRNMFSEINGLEQSDI</sequence>
<evidence type="ECO:0000256" key="1">
    <source>
        <dbReference type="ARBA" id="ARBA00009437"/>
    </source>
</evidence>
<keyword evidence="7" id="KW-1185">Reference proteome</keyword>
<organism evidence="6 7">
    <name type="scientific">Enterocloster lavalensis</name>
    <dbReference type="NCBI Taxonomy" id="460384"/>
    <lineage>
        <taxon>Bacteria</taxon>
        <taxon>Bacillati</taxon>
        <taxon>Bacillota</taxon>
        <taxon>Clostridia</taxon>
        <taxon>Lachnospirales</taxon>
        <taxon>Lachnospiraceae</taxon>
        <taxon>Enterocloster</taxon>
    </lineage>
</organism>
<evidence type="ECO:0000256" key="4">
    <source>
        <dbReference type="ARBA" id="ARBA00023163"/>
    </source>
</evidence>
<proteinExistence type="inferred from homology"/>
<feature type="domain" description="HTH lysR-type" evidence="5">
    <location>
        <begin position="1"/>
        <end position="58"/>
    </location>
</feature>
<dbReference type="InterPro" id="IPR050950">
    <property type="entry name" value="HTH-type_LysR_regulators"/>
</dbReference>
<keyword evidence="2" id="KW-0805">Transcription regulation</keyword>
<dbReference type="GO" id="GO:0003700">
    <property type="term" value="F:DNA-binding transcription factor activity"/>
    <property type="evidence" value="ECO:0007669"/>
    <property type="project" value="InterPro"/>
</dbReference>
<dbReference type="InterPro" id="IPR036390">
    <property type="entry name" value="WH_DNA-bd_sf"/>
</dbReference>
<dbReference type="InterPro" id="IPR005119">
    <property type="entry name" value="LysR_subst-bd"/>
</dbReference>
<dbReference type="Gene3D" id="3.40.190.290">
    <property type="match status" value="1"/>
</dbReference>